<dbReference type="EMBL" id="GBXM01095585">
    <property type="protein sequence ID" value="JAH12992.1"/>
    <property type="molecule type" value="Transcribed_RNA"/>
</dbReference>
<organism evidence="1">
    <name type="scientific">Anguilla anguilla</name>
    <name type="common">European freshwater eel</name>
    <name type="synonym">Muraena anguilla</name>
    <dbReference type="NCBI Taxonomy" id="7936"/>
    <lineage>
        <taxon>Eukaryota</taxon>
        <taxon>Metazoa</taxon>
        <taxon>Chordata</taxon>
        <taxon>Craniata</taxon>
        <taxon>Vertebrata</taxon>
        <taxon>Euteleostomi</taxon>
        <taxon>Actinopterygii</taxon>
        <taxon>Neopterygii</taxon>
        <taxon>Teleostei</taxon>
        <taxon>Anguilliformes</taxon>
        <taxon>Anguillidae</taxon>
        <taxon>Anguilla</taxon>
    </lineage>
</organism>
<accession>A0A0E9Q8Y6</accession>
<protein>
    <submittedName>
        <fullName evidence="1">Uncharacterized protein</fullName>
    </submittedName>
</protein>
<proteinExistence type="predicted"/>
<dbReference type="AlphaFoldDB" id="A0A0E9Q8Y6"/>
<sequence>MFMEGKVGSILQANIVSSSLFLSLRP</sequence>
<reference evidence="1" key="1">
    <citation type="submission" date="2014-11" db="EMBL/GenBank/DDBJ databases">
        <authorList>
            <person name="Amaro Gonzalez C."/>
        </authorList>
    </citation>
    <scope>NUCLEOTIDE SEQUENCE</scope>
</reference>
<evidence type="ECO:0000313" key="1">
    <source>
        <dbReference type="EMBL" id="JAH12992.1"/>
    </source>
</evidence>
<name>A0A0E9Q8Y6_ANGAN</name>
<reference evidence="1" key="2">
    <citation type="journal article" date="2015" name="Fish Shellfish Immunol.">
        <title>Early steps in the European eel (Anguilla anguilla)-Vibrio vulnificus interaction in the gills: Role of the RtxA13 toxin.</title>
        <authorList>
            <person name="Callol A."/>
            <person name="Pajuelo D."/>
            <person name="Ebbesson L."/>
            <person name="Teles M."/>
            <person name="MacKenzie S."/>
            <person name="Amaro C."/>
        </authorList>
    </citation>
    <scope>NUCLEOTIDE SEQUENCE</scope>
</reference>